<reference evidence="2" key="1">
    <citation type="submission" date="2022-06" db="EMBL/GenBank/DDBJ databases">
        <title>Draft genome sequences of Leminorella grimontii str. JCM5902.</title>
        <authorList>
            <person name="Wakabayashi Y."/>
            <person name="Kojima K."/>
        </authorList>
    </citation>
    <scope>NUCLEOTIDE SEQUENCE</scope>
    <source>
        <strain evidence="2">JCM 5902</strain>
    </source>
</reference>
<feature type="domain" description="Polymerase/histidinol phosphatase N-terminal" evidence="1">
    <location>
        <begin position="19"/>
        <end position="86"/>
    </location>
</feature>
<organism evidence="2 3">
    <name type="scientific">Leminorella grimontii</name>
    <dbReference type="NCBI Taxonomy" id="82981"/>
    <lineage>
        <taxon>Bacteria</taxon>
        <taxon>Pseudomonadati</taxon>
        <taxon>Pseudomonadota</taxon>
        <taxon>Gammaproteobacteria</taxon>
        <taxon>Enterobacterales</taxon>
        <taxon>Budviciaceae</taxon>
        <taxon>Leminorella</taxon>
    </lineage>
</organism>
<accession>A0AAV5MXB6</accession>
<evidence type="ECO:0000259" key="1">
    <source>
        <dbReference type="SMART" id="SM00481"/>
    </source>
</evidence>
<name>A0AAV5MXB6_9GAMM</name>
<dbReference type="NCBIfam" id="NF047791">
    <property type="entry name" value="RNaseRnm"/>
    <property type="match status" value="1"/>
</dbReference>
<dbReference type="GO" id="GO:0004534">
    <property type="term" value="F:5'-3' RNA exonuclease activity"/>
    <property type="evidence" value="ECO:0007669"/>
    <property type="project" value="TreeGrafter"/>
</dbReference>
<dbReference type="SUPFAM" id="SSF89550">
    <property type="entry name" value="PHP domain-like"/>
    <property type="match status" value="1"/>
</dbReference>
<dbReference type="Pfam" id="PF02811">
    <property type="entry name" value="PHP"/>
    <property type="match status" value="1"/>
</dbReference>
<keyword evidence="3" id="KW-1185">Reference proteome</keyword>
<dbReference type="InterPro" id="IPR003141">
    <property type="entry name" value="Pol/His_phosphatase_N"/>
</dbReference>
<sequence length="293" mass="32260">MSSELTELKGCGESAFLLYDLHSHTQMSDGKLTPQELVLRACEMRVGALAITDHDTTDALEAAARAIAELNLPLRLINGVEISTAWESFDIHIVGLNISPKAEEMVRLLAAQSQKRAERAQEIGRRLEKGRIPDALAGARRHAGEAGITRAHFARYIMETGFASDMVQVFKNYMVKGKPGYVPPPWCSMEEAILAVHASGGQAVLAHPGRYGLSAKWLKRLIVDFKSAGGDALEVAQCQQPQNERAQLAAYAREYGLLASQGSDFHYPCAWVELGRKLWLPAGVTPIWQDWPR</sequence>
<evidence type="ECO:0000313" key="3">
    <source>
        <dbReference type="Proteomes" id="UP001058124"/>
    </source>
</evidence>
<dbReference type="RefSeq" id="WP_051155528.1">
    <property type="nucleotide sequence ID" value="NZ_BRLH01000001.1"/>
</dbReference>
<dbReference type="CDD" id="cd07438">
    <property type="entry name" value="PHP_HisPPase_AMP"/>
    <property type="match status" value="1"/>
</dbReference>
<dbReference type="InterPro" id="IPR004013">
    <property type="entry name" value="PHP_dom"/>
</dbReference>
<dbReference type="InterPro" id="IPR016195">
    <property type="entry name" value="Pol/histidinol_Pase-like"/>
</dbReference>
<dbReference type="EMBL" id="BRLH01000001">
    <property type="protein sequence ID" value="GKX54493.1"/>
    <property type="molecule type" value="Genomic_DNA"/>
</dbReference>
<evidence type="ECO:0000313" key="2">
    <source>
        <dbReference type="EMBL" id="GKX54493.1"/>
    </source>
</evidence>
<dbReference type="PANTHER" id="PTHR42924:SF3">
    <property type="entry name" value="POLYMERASE_HISTIDINOL PHOSPHATASE N-TERMINAL DOMAIN-CONTAINING PROTEIN"/>
    <property type="match status" value="1"/>
</dbReference>
<dbReference type="Gene3D" id="3.20.20.140">
    <property type="entry name" value="Metal-dependent hydrolases"/>
    <property type="match status" value="1"/>
</dbReference>
<dbReference type="InterPro" id="IPR052018">
    <property type="entry name" value="PHP_domain"/>
</dbReference>
<gene>
    <name evidence="2" type="primary">trpH</name>
    <name evidence="2" type="ORF">SOASR030_06050</name>
</gene>
<dbReference type="SMART" id="SM00481">
    <property type="entry name" value="POLIIIAc"/>
    <property type="match status" value="1"/>
</dbReference>
<dbReference type="PANTHER" id="PTHR42924">
    <property type="entry name" value="EXONUCLEASE"/>
    <property type="match status" value="1"/>
</dbReference>
<dbReference type="GO" id="GO:0035312">
    <property type="term" value="F:5'-3' DNA exonuclease activity"/>
    <property type="evidence" value="ECO:0007669"/>
    <property type="project" value="TreeGrafter"/>
</dbReference>
<comment type="caution">
    <text evidence="2">The sequence shown here is derived from an EMBL/GenBank/DDBJ whole genome shotgun (WGS) entry which is preliminary data.</text>
</comment>
<dbReference type="Proteomes" id="UP001058124">
    <property type="component" value="Unassembled WGS sequence"/>
</dbReference>
<dbReference type="Gene3D" id="1.10.150.650">
    <property type="match status" value="1"/>
</dbReference>
<proteinExistence type="predicted"/>
<dbReference type="AlphaFoldDB" id="A0AAV5MXB6"/>
<protein>
    <recommendedName>
        <fullName evidence="1">Polymerase/histidinol phosphatase N-terminal domain-containing protein</fullName>
    </recommendedName>
</protein>